<comment type="caution">
    <text evidence="3">The sequence shown here is derived from an EMBL/GenBank/DDBJ whole genome shotgun (WGS) entry which is preliminary data.</text>
</comment>
<evidence type="ECO:0000313" key="3">
    <source>
        <dbReference type="EMBL" id="MCX2937029.1"/>
    </source>
</evidence>
<keyword evidence="4" id="KW-1185">Reference proteome</keyword>
<accession>A0ABT3SD06</accession>
<dbReference type="Pfam" id="PF07287">
    <property type="entry name" value="AtuA"/>
    <property type="match status" value="1"/>
</dbReference>
<protein>
    <submittedName>
        <fullName evidence="3">DUF1446 domain-containing protein</fullName>
    </submittedName>
</protein>
<sequence>MTTRPVRIANCSGFFGDRLSAAAQLLDAPEPIDVLTGDWLAELTMSILAKSRGRGHAGYAGTFVSQMEQVLGRCHERGVKVVSNAGGIDQHGCADKVIDIAERLGLTVKVAVVDGDDLTDRIDELRSAGELFRHLDTDVPWTGRSGQIVAANAYLGGHAITAALNAGADVVITGRVADAAVVTGPAAWWHGWGTGDFDALAGATVAGHAIECGCQVTGGNLAFFTDLADLTEPGFPIAEIAFDGSSVITKVAGTGGAVTTDTVTAQLLYEIIGPRYAAPDVVARFDSVHLRELGPDRIEISAARGEPAPAQAKVLLTFPGGYRNAMTLAITGTDRHAKAELGERAVWAQIPGGQACFAESRVEVVGAGLDSTAPNDQSYLRISVAGDDSAAVGRKFSSAVVATALGGYPGLYLTSPPGPASEFMIGWPTLVDASRVTPRCHIGPDRLDVASPAVTAPVTFDNPRGRTGKVGRHDTQHTTVTIGDYIGARSGDKGGNANLGLWVRHDRDLLLLDYLTEPDRLPRLFPEFQGHEIRVYPLPNLRAVNIVVIGLLGNGVAASLREDPQAKSLGERFRAVRAAVPVALIPDLVSREG</sequence>
<name>A0ABT3SD06_9MYCO</name>
<evidence type="ECO:0000259" key="1">
    <source>
        <dbReference type="Pfam" id="PF07287"/>
    </source>
</evidence>
<dbReference type="PANTHER" id="PTHR47585:SF1">
    <property type="entry name" value="DUF1446 DOMAIN-CONTAINING PROTEIN"/>
    <property type="match status" value="1"/>
</dbReference>
<evidence type="ECO:0000313" key="4">
    <source>
        <dbReference type="Proteomes" id="UP001300745"/>
    </source>
</evidence>
<proteinExistence type="predicted"/>
<dbReference type="PANTHER" id="PTHR47585">
    <property type="match status" value="1"/>
</dbReference>
<organism evidence="3 4">
    <name type="scientific">Mycobacterium pinniadriaticum</name>
    <dbReference type="NCBI Taxonomy" id="2994102"/>
    <lineage>
        <taxon>Bacteria</taxon>
        <taxon>Bacillati</taxon>
        <taxon>Actinomycetota</taxon>
        <taxon>Actinomycetes</taxon>
        <taxon>Mycobacteriales</taxon>
        <taxon>Mycobacteriaceae</taxon>
        <taxon>Mycobacterium</taxon>
    </lineage>
</organism>
<reference evidence="3 4" key="1">
    <citation type="submission" date="2022-11" db="EMBL/GenBank/DDBJ databases">
        <title>Mycobacterium sp. nov.</title>
        <authorList>
            <person name="Papic B."/>
            <person name="Spicic S."/>
            <person name="Duvnjak S."/>
        </authorList>
    </citation>
    <scope>NUCLEOTIDE SEQUENCE [LARGE SCALE GENOMIC DNA]</scope>
    <source>
        <strain evidence="3 4">CVI_P4</strain>
    </source>
</reference>
<dbReference type="Pfam" id="PF23544">
    <property type="entry name" value="AtuA_ferredoxin"/>
    <property type="match status" value="1"/>
</dbReference>
<dbReference type="Proteomes" id="UP001300745">
    <property type="component" value="Unassembled WGS sequence"/>
</dbReference>
<dbReference type="RefSeq" id="WP_265996592.1">
    <property type="nucleotide sequence ID" value="NZ_JAPJDN010000006.1"/>
</dbReference>
<dbReference type="InterPro" id="IPR056362">
    <property type="entry name" value="AtuA-like_ferredoxin_dom"/>
</dbReference>
<feature type="domain" description="AtuA-like ferredoxin-fold" evidence="2">
    <location>
        <begin position="488"/>
        <end position="572"/>
    </location>
</feature>
<evidence type="ECO:0000259" key="2">
    <source>
        <dbReference type="Pfam" id="PF23544"/>
    </source>
</evidence>
<dbReference type="InterPro" id="IPR010839">
    <property type="entry name" value="AtuA_N"/>
</dbReference>
<dbReference type="EMBL" id="JAPJDO010000006">
    <property type="protein sequence ID" value="MCX2937029.1"/>
    <property type="molecule type" value="Genomic_DNA"/>
</dbReference>
<feature type="domain" description="Acyclic terpene utilisation N-terminal" evidence="1">
    <location>
        <begin position="6"/>
        <end position="442"/>
    </location>
</feature>
<gene>
    <name evidence="3" type="ORF">ORI27_09975</name>
</gene>